<evidence type="ECO:0000256" key="5">
    <source>
        <dbReference type="ARBA" id="ARBA00022692"/>
    </source>
</evidence>
<dbReference type="Proteomes" id="UP001165427">
    <property type="component" value="Unassembled WGS sequence"/>
</dbReference>
<keyword evidence="7 9" id="KW-0472">Membrane</keyword>
<dbReference type="GO" id="GO:0005886">
    <property type="term" value="C:plasma membrane"/>
    <property type="evidence" value="ECO:0007669"/>
    <property type="project" value="UniProtKB-SubCell"/>
</dbReference>
<evidence type="ECO:0000313" key="12">
    <source>
        <dbReference type="Proteomes" id="UP001165427"/>
    </source>
</evidence>
<keyword evidence="5 9" id="KW-0812">Transmembrane</keyword>
<accession>A0AA41UKK2</accession>
<evidence type="ECO:0000256" key="3">
    <source>
        <dbReference type="ARBA" id="ARBA00022475"/>
    </source>
</evidence>
<evidence type="ECO:0000256" key="2">
    <source>
        <dbReference type="ARBA" id="ARBA00022448"/>
    </source>
</evidence>
<dbReference type="InterPro" id="IPR055348">
    <property type="entry name" value="DctQ"/>
</dbReference>
<keyword evidence="3" id="KW-1003">Cell membrane</keyword>
<comment type="caution">
    <text evidence="11">The sequence shown here is derived from an EMBL/GenBank/DDBJ whole genome shotgun (WGS) entry which is preliminary data.</text>
</comment>
<evidence type="ECO:0000313" key="11">
    <source>
        <dbReference type="EMBL" id="MCJ8501522.1"/>
    </source>
</evidence>
<dbReference type="InterPro" id="IPR007387">
    <property type="entry name" value="TRAP_DctQ"/>
</dbReference>
<dbReference type="PANTHER" id="PTHR35011">
    <property type="entry name" value="2,3-DIKETO-L-GULONATE TRAP TRANSPORTER SMALL PERMEASE PROTEIN YIAM"/>
    <property type="match status" value="1"/>
</dbReference>
<organism evidence="11 12">
    <name type="scientific">Desulfatitalea alkaliphila</name>
    <dbReference type="NCBI Taxonomy" id="2929485"/>
    <lineage>
        <taxon>Bacteria</taxon>
        <taxon>Pseudomonadati</taxon>
        <taxon>Thermodesulfobacteriota</taxon>
        <taxon>Desulfobacteria</taxon>
        <taxon>Desulfobacterales</taxon>
        <taxon>Desulfosarcinaceae</taxon>
        <taxon>Desulfatitalea</taxon>
    </lineage>
</organism>
<reference evidence="11" key="1">
    <citation type="submission" date="2022-04" db="EMBL/GenBank/DDBJ databases">
        <title>Desulfatitalea alkaliphila sp. nov., a novel anaerobic sulfate-reducing bacterium isolated from terrestrial mud volcano, Taman Peninsula, Russia.</title>
        <authorList>
            <person name="Khomyakova M.A."/>
            <person name="Merkel A.Y."/>
            <person name="Slobodkin A.I."/>
        </authorList>
    </citation>
    <scope>NUCLEOTIDE SEQUENCE</scope>
    <source>
        <strain evidence="11">M08but</strain>
    </source>
</reference>
<evidence type="ECO:0000256" key="8">
    <source>
        <dbReference type="ARBA" id="ARBA00038436"/>
    </source>
</evidence>
<evidence type="ECO:0000256" key="7">
    <source>
        <dbReference type="ARBA" id="ARBA00023136"/>
    </source>
</evidence>
<protein>
    <submittedName>
        <fullName evidence="11">TRAP transporter small permease</fullName>
    </submittedName>
</protein>
<name>A0AA41UKK2_9BACT</name>
<evidence type="ECO:0000256" key="9">
    <source>
        <dbReference type="SAM" id="Phobius"/>
    </source>
</evidence>
<gene>
    <name evidence="11" type="ORF">MRX98_13125</name>
</gene>
<feature type="domain" description="Tripartite ATP-independent periplasmic transporters DctQ component" evidence="10">
    <location>
        <begin position="27"/>
        <end position="154"/>
    </location>
</feature>
<comment type="similarity">
    <text evidence="8">Belongs to the TRAP transporter small permease family.</text>
</comment>
<proteinExistence type="inferred from homology"/>
<keyword evidence="2" id="KW-0813">Transport</keyword>
<keyword evidence="4" id="KW-0997">Cell inner membrane</keyword>
<evidence type="ECO:0000259" key="10">
    <source>
        <dbReference type="Pfam" id="PF04290"/>
    </source>
</evidence>
<keyword evidence="6 9" id="KW-1133">Transmembrane helix</keyword>
<dbReference type="EMBL" id="JALJRB010000014">
    <property type="protein sequence ID" value="MCJ8501522.1"/>
    <property type="molecule type" value="Genomic_DNA"/>
</dbReference>
<feature type="transmembrane region" description="Helical" evidence="9">
    <location>
        <begin position="137"/>
        <end position="158"/>
    </location>
</feature>
<dbReference type="Pfam" id="PF04290">
    <property type="entry name" value="DctQ"/>
    <property type="match status" value="1"/>
</dbReference>
<evidence type="ECO:0000256" key="1">
    <source>
        <dbReference type="ARBA" id="ARBA00004429"/>
    </source>
</evidence>
<keyword evidence="12" id="KW-1185">Reference proteome</keyword>
<dbReference type="RefSeq" id="WP_246909459.1">
    <property type="nucleotide sequence ID" value="NZ_JALJRB010000014.1"/>
</dbReference>
<comment type="subcellular location">
    <subcellularLocation>
        <location evidence="1">Cell inner membrane</location>
        <topology evidence="1">Multi-pass membrane protein</topology>
    </subcellularLocation>
</comment>
<sequence>MNLLIRITDRLGTWMAWVSGLLLFATAVLIAVEVVLRKIFAISMGGADEISYYVLAVSTSWTFGYALLRKAHIRIDVLYIRMPAKVRVALDLLSMALFGLCVFIATYFAFFVLQTSIRRGSVANTPLGTPLWIPQSLWFAGLVFLCLVVLVLFAGTLYHTIKKDPAGAHELTGASSLLDEIEEETARQPRVTDKEVAR</sequence>
<evidence type="ECO:0000256" key="6">
    <source>
        <dbReference type="ARBA" id="ARBA00022989"/>
    </source>
</evidence>
<evidence type="ECO:0000256" key="4">
    <source>
        <dbReference type="ARBA" id="ARBA00022519"/>
    </source>
</evidence>
<feature type="transmembrane region" description="Helical" evidence="9">
    <location>
        <begin position="50"/>
        <end position="68"/>
    </location>
</feature>
<dbReference type="AlphaFoldDB" id="A0AA41UKK2"/>
<feature type="transmembrane region" description="Helical" evidence="9">
    <location>
        <begin position="12"/>
        <end position="30"/>
    </location>
</feature>
<feature type="transmembrane region" description="Helical" evidence="9">
    <location>
        <begin position="89"/>
        <end position="117"/>
    </location>
</feature>